<dbReference type="EnsemblMetazoa" id="tetur04g03800.1">
    <property type="protein sequence ID" value="tetur04g03800.1"/>
    <property type="gene ID" value="tetur04g03800"/>
</dbReference>
<dbReference type="HOGENOM" id="CLU_3399858_0_0_1"/>
<reference evidence="1" key="2">
    <citation type="submission" date="2015-06" db="UniProtKB">
        <authorList>
            <consortium name="EnsemblMetazoa"/>
        </authorList>
    </citation>
    <scope>IDENTIFICATION</scope>
</reference>
<keyword evidence="2" id="KW-1185">Reference proteome</keyword>
<proteinExistence type="predicted"/>
<dbReference type="AlphaFoldDB" id="T1K255"/>
<protein>
    <submittedName>
        <fullName evidence="1">Uncharacterized protein</fullName>
    </submittedName>
</protein>
<name>T1K255_TETUR</name>
<accession>T1K255</accession>
<organism evidence="1 2">
    <name type="scientific">Tetranychus urticae</name>
    <name type="common">Two-spotted spider mite</name>
    <dbReference type="NCBI Taxonomy" id="32264"/>
    <lineage>
        <taxon>Eukaryota</taxon>
        <taxon>Metazoa</taxon>
        <taxon>Ecdysozoa</taxon>
        <taxon>Arthropoda</taxon>
        <taxon>Chelicerata</taxon>
        <taxon>Arachnida</taxon>
        <taxon>Acari</taxon>
        <taxon>Acariformes</taxon>
        <taxon>Trombidiformes</taxon>
        <taxon>Prostigmata</taxon>
        <taxon>Eleutherengona</taxon>
        <taxon>Raphignathae</taxon>
        <taxon>Tetranychoidea</taxon>
        <taxon>Tetranychidae</taxon>
        <taxon>Tetranychus</taxon>
    </lineage>
</organism>
<evidence type="ECO:0000313" key="2">
    <source>
        <dbReference type="Proteomes" id="UP000015104"/>
    </source>
</evidence>
<reference evidence="2" key="1">
    <citation type="submission" date="2011-08" db="EMBL/GenBank/DDBJ databases">
        <authorList>
            <person name="Rombauts S."/>
        </authorList>
    </citation>
    <scope>NUCLEOTIDE SEQUENCE</scope>
    <source>
        <strain evidence="2">London</strain>
    </source>
</reference>
<evidence type="ECO:0000313" key="1">
    <source>
        <dbReference type="EnsemblMetazoa" id="tetur04g03800.1"/>
    </source>
</evidence>
<dbReference type="EMBL" id="CAEY01001359">
    <property type="status" value="NOT_ANNOTATED_CDS"/>
    <property type="molecule type" value="Genomic_DNA"/>
</dbReference>
<sequence>MDKGKDERVWANQSEKLVLVVKSSMVVNCKH</sequence>
<dbReference type="Proteomes" id="UP000015104">
    <property type="component" value="Unassembled WGS sequence"/>
</dbReference>